<accession>J6F483</accession>
<protein>
    <recommendedName>
        <fullName evidence="6">Pentatricopeptide repeat protein</fullName>
    </recommendedName>
</protein>
<dbReference type="HOGENOM" id="CLU_365705_0_0_1"/>
<evidence type="ECO:0000256" key="2">
    <source>
        <dbReference type="PROSITE-ProRule" id="PRU00708"/>
    </source>
</evidence>
<feature type="region of interest" description="Disordered" evidence="3">
    <location>
        <begin position="41"/>
        <end position="121"/>
    </location>
</feature>
<sequence length="763" mass="87054">MLLPITRLSAARIRLPRQAIPSQLSARFYARNADAAPVKLRGAFVTPTPAPERETRSTDRSNVRELDLSRKSGSSGNTAWRNASPPSNPRRDSFRDSNRSGRDDRRPGGRRGSIRHDRKDEGPYYFSQTIKKWIERNEIPNKPLTGRQVEEVTRMITSARPDNVNAAVWNLVLALLGRQGQFGNMWKAYNQMKKRGTMPSSRTYTVMLNAFAGVAHGGVAQKTFTPQTPPEPLTLRRVNAIYEHSQRHVQKYLKYANGEGLERDIEADEDREGFVNEAQVNIMPTNAYLKFLSRYGMWKEMQAVFLAMDPHGPLAPDQVTYATMLNTINNIDHYRRASAGRDGAVKLPAIEPGPQARLLWDQAVRTLHPATAGRKLDEGVALAALQCFVAGRPEDKRFAETLIPRLWGFSAPNAPTVASLATPQVAKKDNSLPRLRLDVRSATQLMSLLVRLGRTSVSAHYTSQILERDIKFDMPALRAAIHNLAAVHDVEAAMNVLDQNSEAWPLDVLNAVLSAARWSKDWDTALSVYRRFTHLPQGVEKGNYKGQYKWESPNGRPTDSRGRRWIKNPVEPDLQSMDLLLRAGLEAGIPATREALNIYKYYPRERWYTITAQGELCDVKDHIPNPGVNTRRKIEERLEFARTVERAADTLQFKAKDKKEKEDMQKIIDDVKRVMERWKDLKNIAAQEKEKDGARGRESANRSGRPWDKQSNRRQDSEFPKRRTGDFQNRRRDDDRLTDRQRDGIYARRRRQEERSGESDDEY</sequence>
<dbReference type="Proteomes" id="UP000002748">
    <property type="component" value="Unassembled WGS sequence"/>
</dbReference>
<feature type="compositionally biased region" description="Basic and acidic residues" evidence="3">
    <location>
        <begin position="51"/>
        <end position="70"/>
    </location>
</feature>
<evidence type="ECO:0008006" key="6">
    <source>
        <dbReference type="Google" id="ProtNLM"/>
    </source>
</evidence>
<dbReference type="VEuPathDB" id="FungiDB:A1Q1_00752"/>
<dbReference type="InterPro" id="IPR002885">
    <property type="entry name" value="PPR_rpt"/>
</dbReference>
<dbReference type="AlphaFoldDB" id="J6F483"/>
<proteinExistence type="predicted"/>
<reference evidence="4 5" key="1">
    <citation type="journal article" date="2012" name="Eukaryot. Cell">
        <title>Draft genome sequence of CBS 2479, the standard type strain of Trichosporon asahii.</title>
        <authorList>
            <person name="Yang R.Y."/>
            <person name="Li H.T."/>
            <person name="Zhu H."/>
            <person name="Zhou G.P."/>
            <person name="Wang M."/>
            <person name="Wang L."/>
        </authorList>
    </citation>
    <scope>NUCLEOTIDE SEQUENCE [LARGE SCALE GENOMIC DNA]</scope>
    <source>
        <strain evidence="5">ATCC 90039 / CBS 2479 / JCM 2466 / KCTC 7840 / NCYC 2677 / UAMH 7654</strain>
    </source>
</reference>
<dbReference type="PANTHER" id="PTHR47942:SF63">
    <property type="entry name" value="PENTATRICOPEPTIDE REPEAT-CONTAINING PROTEIN"/>
    <property type="match status" value="1"/>
</dbReference>
<comment type="caution">
    <text evidence="4">The sequence shown here is derived from an EMBL/GenBank/DDBJ whole genome shotgun (WGS) entry which is preliminary data.</text>
</comment>
<gene>
    <name evidence="4" type="ORF">A1Q1_00752</name>
</gene>
<organism evidence="4 5">
    <name type="scientific">Trichosporon asahii var. asahii (strain ATCC 90039 / CBS 2479 / JCM 2466 / KCTC 7840 / NBRC 103889/ NCYC 2677 / UAMH 7654)</name>
    <name type="common">Yeast</name>
    <dbReference type="NCBI Taxonomy" id="1186058"/>
    <lineage>
        <taxon>Eukaryota</taxon>
        <taxon>Fungi</taxon>
        <taxon>Dikarya</taxon>
        <taxon>Basidiomycota</taxon>
        <taxon>Agaricomycotina</taxon>
        <taxon>Tremellomycetes</taxon>
        <taxon>Trichosporonales</taxon>
        <taxon>Trichosporonaceae</taxon>
        <taxon>Trichosporon</taxon>
    </lineage>
</organism>
<dbReference type="Pfam" id="PF13041">
    <property type="entry name" value="PPR_2"/>
    <property type="match status" value="1"/>
</dbReference>
<feature type="region of interest" description="Disordered" evidence="3">
    <location>
        <begin position="685"/>
        <end position="763"/>
    </location>
</feature>
<dbReference type="OrthoDB" id="185373at2759"/>
<feature type="compositionally biased region" description="Basic and acidic residues" evidence="3">
    <location>
        <begin position="89"/>
        <end position="107"/>
    </location>
</feature>
<dbReference type="Gene3D" id="1.25.40.10">
    <property type="entry name" value="Tetratricopeptide repeat domain"/>
    <property type="match status" value="1"/>
</dbReference>
<name>J6F483_TRIAS</name>
<dbReference type="RefSeq" id="XP_014181188.1">
    <property type="nucleotide sequence ID" value="XM_014325713.1"/>
</dbReference>
<dbReference type="EMBL" id="ALBS01000138">
    <property type="protein sequence ID" value="EJT50042.1"/>
    <property type="molecule type" value="Genomic_DNA"/>
</dbReference>
<keyword evidence="1" id="KW-0677">Repeat</keyword>
<evidence type="ECO:0000256" key="3">
    <source>
        <dbReference type="SAM" id="MobiDB-lite"/>
    </source>
</evidence>
<evidence type="ECO:0000256" key="1">
    <source>
        <dbReference type="ARBA" id="ARBA00022737"/>
    </source>
</evidence>
<evidence type="ECO:0000313" key="5">
    <source>
        <dbReference type="Proteomes" id="UP000002748"/>
    </source>
</evidence>
<dbReference type="NCBIfam" id="TIGR00756">
    <property type="entry name" value="PPR"/>
    <property type="match status" value="1"/>
</dbReference>
<dbReference type="PANTHER" id="PTHR47942">
    <property type="entry name" value="TETRATRICOPEPTIDE REPEAT (TPR)-LIKE SUPERFAMILY PROTEIN-RELATED"/>
    <property type="match status" value="1"/>
</dbReference>
<feature type="repeat" description="PPR" evidence="2">
    <location>
        <begin position="165"/>
        <end position="199"/>
    </location>
</feature>
<dbReference type="InterPro" id="IPR011990">
    <property type="entry name" value="TPR-like_helical_dom_sf"/>
</dbReference>
<dbReference type="PROSITE" id="PS51375">
    <property type="entry name" value="PPR"/>
    <property type="match status" value="1"/>
</dbReference>
<dbReference type="KEGG" id="tasa:A1Q1_00752"/>
<dbReference type="GeneID" id="25984266"/>
<evidence type="ECO:0000313" key="4">
    <source>
        <dbReference type="EMBL" id="EJT50042.1"/>
    </source>
</evidence>
<feature type="compositionally biased region" description="Polar residues" evidence="3">
    <location>
        <begin position="71"/>
        <end position="81"/>
    </location>
</feature>
<dbReference type="InterPro" id="IPR051222">
    <property type="entry name" value="PPR/CCM1_RNA-binding"/>
</dbReference>